<evidence type="ECO:0000256" key="6">
    <source>
        <dbReference type="ARBA" id="ARBA00023004"/>
    </source>
</evidence>
<keyword evidence="9" id="KW-1185">Reference proteome</keyword>
<evidence type="ECO:0000256" key="5">
    <source>
        <dbReference type="ARBA" id="ARBA00023002"/>
    </source>
</evidence>
<sequence length="277" mass="30416">MFPDITPISEEIGAEITGVAGHTLNDPKAAARCQELVDRYGVVVFREAKISDSDLVELSRMLGEVVVPPMGGQEDHPEVSAISLDPAKTVLAAYNTGTFHWHIDGATDEVPQKGTLLTALQVSDEGGDTEFANTYASYEALSDQDKAEFETLRVVHSFATAQRLANPEPTEKQEAAWARVPEREHPLVWTRRSGRKSLLIGATASHVVGWPEEQGKGLIGRLLAWSTQPRFSLRHHWQPGDLVLWDNTGMLHRAVPYSATSPRLLHRTTLVGEEAVA</sequence>
<comment type="similarity">
    <text evidence="2">Belongs to the TfdA dioxygenase family.</text>
</comment>
<organism evidence="8 9">
    <name type="scientific">Rhodococcus artemisiae</name>
    <dbReference type="NCBI Taxonomy" id="714159"/>
    <lineage>
        <taxon>Bacteria</taxon>
        <taxon>Bacillati</taxon>
        <taxon>Actinomycetota</taxon>
        <taxon>Actinomycetes</taxon>
        <taxon>Mycobacteriales</taxon>
        <taxon>Nocardiaceae</taxon>
        <taxon>Rhodococcus</taxon>
    </lineage>
</organism>
<dbReference type="PANTHER" id="PTHR43779">
    <property type="entry name" value="DIOXYGENASE RV0097-RELATED"/>
    <property type="match status" value="1"/>
</dbReference>
<dbReference type="PANTHER" id="PTHR43779:SF3">
    <property type="entry name" value="(3R)-3-[(CARBOXYMETHYL)AMINO]FATTY ACID OXYGENASE_DECARBOXYLASE"/>
    <property type="match status" value="1"/>
</dbReference>
<dbReference type="Pfam" id="PF02668">
    <property type="entry name" value="TauD"/>
    <property type="match status" value="1"/>
</dbReference>
<accession>A0ABU7LFP6</accession>
<dbReference type="RefSeq" id="WP_330135564.1">
    <property type="nucleotide sequence ID" value="NZ_JAUTXY010000012.1"/>
</dbReference>
<evidence type="ECO:0000256" key="4">
    <source>
        <dbReference type="ARBA" id="ARBA00022964"/>
    </source>
</evidence>
<dbReference type="SUPFAM" id="SSF51197">
    <property type="entry name" value="Clavaminate synthase-like"/>
    <property type="match status" value="1"/>
</dbReference>
<dbReference type="GO" id="GO:0051213">
    <property type="term" value="F:dioxygenase activity"/>
    <property type="evidence" value="ECO:0007669"/>
    <property type="project" value="UniProtKB-KW"/>
</dbReference>
<keyword evidence="6" id="KW-0408">Iron</keyword>
<keyword evidence="5 8" id="KW-0560">Oxidoreductase</keyword>
<dbReference type="InterPro" id="IPR003819">
    <property type="entry name" value="TauD/TfdA-like"/>
</dbReference>
<dbReference type="Proteomes" id="UP001336020">
    <property type="component" value="Unassembled WGS sequence"/>
</dbReference>
<gene>
    <name evidence="8" type="ORF">Q7514_22915</name>
</gene>
<evidence type="ECO:0000259" key="7">
    <source>
        <dbReference type="Pfam" id="PF02668"/>
    </source>
</evidence>
<dbReference type="EMBL" id="JAUTXY010000012">
    <property type="protein sequence ID" value="MEE2060377.1"/>
    <property type="molecule type" value="Genomic_DNA"/>
</dbReference>
<evidence type="ECO:0000313" key="8">
    <source>
        <dbReference type="EMBL" id="MEE2060377.1"/>
    </source>
</evidence>
<comment type="cofactor">
    <cofactor evidence="1">
        <name>Fe(2+)</name>
        <dbReference type="ChEBI" id="CHEBI:29033"/>
    </cofactor>
</comment>
<keyword evidence="4 8" id="KW-0223">Dioxygenase</keyword>
<evidence type="ECO:0000313" key="9">
    <source>
        <dbReference type="Proteomes" id="UP001336020"/>
    </source>
</evidence>
<evidence type="ECO:0000256" key="1">
    <source>
        <dbReference type="ARBA" id="ARBA00001954"/>
    </source>
</evidence>
<proteinExistence type="inferred from homology"/>
<name>A0ABU7LFP6_9NOCA</name>
<feature type="domain" description="TauD/TfdA-like" evidence="7">
    <location>
        <begin position="5"/>
        <end position="269"/>
    </location>
</feature>
<keyword evidence="3" id="KW-0479">Metal-binding</keyword>
<evidence type="ECO:0000256" key="3">
    <source>
        <dbReference type="ARBA" id="ARBA00022723"/>
    </source>
</evidence>
<comment type="caution">
    <text evidence="8">The sequence shown here is derived from an EMBL/GenBank/DDBJ whole genome shotgun (WGS) entry which is preliminary data.</text>
</comment>
<protein>
    <submittedName>
        <fullName evidence="8">TauD/TfdA family dioxygenase</fullName>
        <ecNumber evidence="8">1.14.11.-</ecNumber>
    </submittedName>
</protein>
<dbReference type="InterPro" id="IPR042098">
    <property type="entry name" value="TauD-like_sf"/>
</dbReference>
<dbReference type="Gene3D" id="3.60.130.10">
    <property type="entry name" value="Clavaminate synthase-like"/>
    <property type="match status" value="1"/>
</dbReference>
<reference evidence="8 9" key="1">
    <citation type="submission" date="2023-07" db="EMBL/GenBank/DDBJ databases">
        <authorList>
            <person name="Girao M."/>
            <person name="Carvalho M.F."/>
        </authorList>
    </citation>
    <scope>NUCLEOTIDE SEQUENCE [LARGE SCALE GENOMIC DNA]</scope>
    <source>
        <strain evidence="8 9">YIM65754</strain>
    </source>
</reference>
<evidence type="ECO:0000256" key="2">
    <source>
        <dbReference type="ARBA" id="ARBA00005896"/>
    </source>
</evidence>
<dbReference type="EC" id="1.14.11.-" evidence="8"/>
<dbReference type="InterPro" id="IPR051178">
    <property type="entry name" value="TfdA_dioxygenase"/>
</dbReference>